<comment type="caution">
    <text evidence="2">The sequence shown here is derived from an EMBL/GenBank/DDBJ whole genome shotgun (WGS) entry which is preliminary data.</text>
</comment>
<gene>
    <name evidence="2" type="ORF">CEXT_201821</name>
</gene>
<reference evidence="2 3" key="1">
    <citation type="submission" date="2021-06" db="EMBL/GenBank/DDBJ databases">
        <title>Caerostris extrusa draft genome.</title>
        <authorList>
            <person name="Kono N."/>
            <person name="Arakawa K."/>
        </authorList>
    </citation>
    <scope>NUCLEOTIDE SEQUENCE [LARGE SCALE GENOMIC DNA]</scope>
</reference>
<dbReference type="EMBL" id="BPLR01013832">
    <property type="protein sequence ID" value="GIY64103.1"/>
    <property type="molecule type" value="Genomic_DNA"/>
</dbReference>
<accession>A0AAV4V274</accession>
<evidence type="ECO:0000313" key="2">
    <source>
        <dbReference type="EMBL" id="GIY64103.1"/>
    </source>
</evidence>
<dbReference type="AlphaFoldDB" id="A0AAV4V274"/>
<sequence length="208" mass="23023">MDITDITDSPKIKENLQKENQPLPYPRESGRIERAVENIRKEGDPESFGISTPSPFTPIRSLAELCSGDFIKGGRFSKSRKGEKYLEWNDFCLIKLKRIHPKHPCNPPNTPLLPTNGIIGIVSLGTFACLRNDNFKCNPNRFSPLATKTGLILFRNPNPPTQPLLPSNGRIGIVSLGTFACFEIIILNAIPTAFPPLATKRGLILFGV</sequence>
<evidence type="ECO:0000256" key="1">
    <source>
        <dbReference type="SAM" id="MobiDB-lite"/>
    </source>
</evidence>
<protein>
    <submittedName>
        <fullName evidence="2">Uncharacterized protein</fullName>
    </submittedName>
</protein>
<keyword evidence="3" id="KW-1185">Reference proteome</keyword>
<name>A0AAV4V274_CAEEX</name>
<dbReference type="Proteomes" id="UP001054945">
    <property type="component" value="Unassembled WGS sequence"/>
</dbReference>
<proteinExistence type="predicted"/>
<organism evidence="2 3">
    <name type="scientific">Caerostris extrusa</name>
    <name type="common">Bark spider</name>
    <name type="synonym">Caerostris bankana</name>
    <dbReference type="NCBI Taxonomy" id="172846"/>
    <lineage>
        <taxon>Eukaryota</taxon>
        <taxon>Metazoa</taxon>
        <taxon>Ecdysozoa</taxon>
        <taxon>Arthropoda</taxon>
        <taxon>Chelicerata</taxon>
        <taxon>Arachnida</taxon>
        <taxon>Araneae</taxon>
        <taxon>Araneomorphae</taxon>
        <taxon>Entelegynae</taxon>
        <taxon>Araneoidea</taxon>
        <taxon>Araneidae</taxon>
        <taxon>Caerostris</taxon>
    </lineage>
</organism>
<feature type="region of interest" description="Disordered" evidence="1">
    <location>
        <begin position="1"/>
        <end position="29"/>
    </location>
</feature>
<evidence type="ECO:0000313" key="3">
    <source>
        <dbReference type="Proteomes" id="UP001054945"/>
    </source>
</evidence>
<feature type="compositionally biased region" description="Basic and acidic residues" evidence="1">
    <location>
        <begin position="8"/>
        <end position="17"/>
    </location>
</feature>